<dbReference type="SUPFAM" id="SSF53067">
    <property type="entry name" value="Actin-like ATPase domain"/>
    <property type="match status" value="1"/>
</dbReference>
<name>A0A0M7AVT2_9HYPH</name>
<evidence type="ECO:0000256" key="2">
    <source>
        <dbReference type="ARBA" id="ARBA00008097"/>
    </source>
</evidence>
<dbReference type="Gene3D" id="3.30.420.40">
    <property type="match status" value="1"/>
</dbReference>
<dbReference type="Pfam" id="PF22521">
    <property type="entry name" value="HypF_C_2"/>
    <property type="match status" value="1"/>
</dbReference>
<dbReference type="InterPro" id="IPR017945">
    <property type="entry name" value="DHBP_synth_RibB-like_a/b_dom"/>
</dbReference>
<dbReference type="Gene3D" id="3.30.420.360">
    <property type="match status" value="1"/>
</dbReference>
<comment type="pathway">
    <text evidence="1 8">Protein modification; [NiFe] hydrogenase maturation.</text>
</comment>
<protein>
    <recommendedName>
        <fullName evidence="8">Carbamoyltransferase HypF</fullName>
        <ecNumber evidence="8">6.2.-.-</ecNumber>
    </recommendedName>
</protein>
<dbReference type="STRING" id="311410.LA5095_06005"/>
<dbReference type="InterPro" id="IPR041440">
    <property type="entry name" value="HypF_C"/>
</dbReference>
<dbReference type="GO" id="GO:0016874">
    <property type="term" value="F:ligase activity"/>
    <property type="evidence" value="ECO:0007669"/>
    <property type="project" value="UniProtKB-UniRule"/>
</dbReference>
<accession>A0A0M7AVT2</accession>
<evidence type="ECO:0000256" key="9">
    <source>
        <dbReference type="PROSITE-ProRule" id="PRU00520"/>
    </source>
</evidence>
<dbReference type="Gene3D" id="3.30.110.120">
    <property type="match status" value="1"/>
</dbReference>
<feature type="active site" evidence="9">
    <location>
        <position position="71"/>
    </location>
</feature>
<feature type="domain" description="YrdC-like" evidence="11">
    <location>
        <begin position="233"/>
        <end position="417"/>
    </location>
</feature>
<evidence type="ECO:0000256" key="4">
    <source>
        <dbReference type="ARBA" id="ARBA00022723"/>
    </source>
</evidence>
<dbReference type="InterPro" id="IPR036046">
    <property type="entry name" value="Acylphosphatase-like_dom_sf"/>
</dbReference>
<organism evidence="12 13">
    <name type="scientific">Roseibium album</name>
    <dbReference type="NCBI Taxonomy" id="311410"/>
    <lineage>
        <taxon>Bacteria</taxon>
        <taxon>Pseudomonadati</taxon>
        <taxon>Pseudomonadota</taxon>
        <taxon>Alphaproteobacteria</taxon>
        <taxon>Hyphomicrobiales</taxon>
        <taxon>Stappiaceae</taxon>
        <taxon>Roseibium</taxon>
    </lineage>
</organism>
<sequence length="809" mass="87874">MCLNSSSMKIAQFAPLMLKSNSGGDATSPNRLQVIWMGKRILVKGLVQGVGFRPFVWRLARELGVTGHVFNDGAGVQIEVYARSETLDTFLVRLKTECPILARIDLIDVSSCQNKSPPGLFRIIHSEDGHVSTGVVPDAATCPACLAEIMDPANRRYGHPFSNCTHCGPRLSILRHIPYDRASTTMSVFPMCSACRLEYENPADRRFHAQPIACPDCGPDIWYENTDRSISKRDPIKTAASNLKAGKILTIKGLGGFQIAVDAGNEKAIAELRKRKHRPDKPLALMARDLDQIRDYCRLNSDEATLLAGSAAPIVLLQKFGQNLAQNIADGQDSLGFMLPGTPLHHLLMAELQRPIVLTSGNLSDNPQEIGNEGARRQLAGIVDGFLMHDREIYNRLDDSVVRSDRAGPAVLRRARGLAPASIRLSPKLADAPRVLAMGGELKGSFCMLNGQDAVLSQHIGDLENAKTFADYKRMLKHYLELYRFEPEVIAVDCHPQYLSTVYGEQLADEQGADLVRVQHHHAHFAACLAEHSDTSGSIETVHGIILDGLGWGDDDTVWGGELLKGGFSGFERLGHFKPVPLPGGAAAIREPWRNLAAHLFDAFGPNYRDRLGGTQLSKAFAEMPVSVLDQMMLTGVNTPASSSAGRLFDAVAAALGICFHRQSFEGQAAMLLESLARSHVETQIAYPVTASLQPAVLLSFGEMWLELVTDLKRNIPIEQIAARFHLGLIDGLAKAVQLSGARPPETIVLSGGVFQNAILRDGVSRKLQRDGHNVLTHHIAPANDGGLALGQAVIAAAISTDVQVPILD</sequence>
<feature type="domain" description="Acylphosphatase-like" evidence="10">
    <location>
        <begin position="38"/>
        <end position="125"/>
    </location>
</feature>
<evidence type="ECO:0000256" key="6">
    <source>
        <dbReference type="ARBA" id="ARBA00022833"/>
    </source>
</evidence>
<gene>
    <name evidence="12" type="primary">hypF</name>
    <name evidence="12" type="ORF">LA5096_06108</name>
</gene>
<dbReference type="InterPro" id="IPR017968">
    <property type="entry name" value="Acylphosphatase_CS"/>
</dbReference>
<dbReference type="UniPathway" id="UPA00335"/>
<comment type="similarity">
    <text evidence="2 8">Belongs to the carbamoyltransferase HypF family.</text>
</comment>
<dbReference type="GO" id="GO:0003998">
    <property type="term" value="F:acylphosphatase activity"/>
    <property type="evidence" value="ECO:0007669"/>
    <property type="project" value="UniProtKB-EC"/>
</dbReference>
<reference evidence="13" key="1">
    <citation type="submission" date="2015-07" db="EMBL/GenBank/DDBJ databases">
        <authorList>
            <person name="Rodrigo-Torres Lidia"/>
            <person name="Arahal R.David."/>
        </authorList>
    </citation>
    <scope>NUCLEOTIDE SEQUENCE [LARGE SCALE GENOMIC DNA]</scope>
    <source>
        <strain evidence="13">CECT 5096</strain>
    </source>
</reference>
<keyword evidence="12" id="KW-0808">Transferase</keyword>
<keyword evidence="3" id="KW-0436">Ligase</keyword>
<proteinExistence type="inferred from homology"/>
<dbReference type="PANTHER" id="PTHR42959:SF1">
    <property type="entry name" value="CARBAMOYLTRANSFERASE HYPF"/>
    <property type="match status" value="1"/>
</dbReference>
<dbReference type="InterPro" id="IPR051060">
    <property type="entry name" value="Carbamoyltrans_HypF-like"/>
</dbReference>
<dbReference type="Pfam" id="PF01300">
    <property type="entry name" value="Sua5_yciO_yrdC"/>
    <property type="match status" value="1"/>
</dbReference>
<evidence type="ECO:0000256" key="5">
    <source>
        <dbReference type="ARBA" id="ARBA00022771"/>
    </source>
</evidence>
<dbReference type="Pfam" id="PF00708">
    <property type="entry name" value="Acylphosphatase"/>
    <property type="match status" value="1"/>
</dbReference>
<dbReference type="EMBL" id="CXWC01000018">
    <property type="protein sequence ID" value="CTQ79278.1"/>
    <property type="molecule type" value="Genomic_DNA"/>
</dbReference>
<keyword evidence="6" id="KW-0862">Zinc</keyword>
<dbReference type="SUPFAM" id="SSF54975">
    <property type="entry name" value="Acylphosphatase/BLUF domain-like"/>
    <property type="match status" value="1"/>
</dbReference>
<dbReference type="PROSITE" id="PS51163">
    <property type="entry name" value="YRDC"/>
    <property type="match status" value="1"/>
</dbReference>
<dbReference type="Gene3D" id="3.90.870.50">
    <property type="match status" value="1"/>
</dbReference>
<dbReference type="Pfam" id="PF07503">
    <property type="entry name" value="zf-HYPF"/>
    <property type="match status" value="2"/>
</dbReference>
<dbReference type="GO" id="GO:0003725">
    <property type="term" value="F:double-stranded RNA binding"/>
    <property type="evidence" value="ECO:0007669"/>
    <property type="project" value="InterPro"/>
</dbReference>
<dbReference type="NCBIfam" id="TIGR00143">
    <property type="entry name" value="hypF"/>
    <property type="match status" value="1"/>
</dbReference>
<comment type="catalytic activity">
    <reaction evidence="9">
        <text>an acyl phosphate + H2O = a carboxylate + phosphate + H(+)</text>
        <dbReference type="Rhea" id="RHEA:14965"/>
        <dbReference type="ChEBI" id="CHEBI:15377"/>
        <dbReference type="ChEBI" id="CHEBI:15378"/>
        <dbReference type="ChEBI" id="CHEBI:29067"/>
        <dbReference type="ChEBI" id="CHEBI:43474"/>
        <dbReference type="ChEBI" id="CHEBI:59918"/>
        <dbReference type="EC" id="3.6.1.7"/>
    </reaction>
</comment>
<keyword evidence="4" id="KW-0479">Metal-binding</keyword>
<dbReference type="PANTHER" id="PTHR42959">
    <property type="entry name" value="CARBAMOYLTRANSFERASE"/>
    <property type="match status" value="1"/>
</dbReference>
<comment type="catalytic activity">
    <reaction evidence="7 8">
        <text>C-terminal L-cysteinyl-[HypE protein] + carbamoyl phosphate + ATP + H2O = C-terminal S-carboxamide-L-cysteinyl-[HypE protein] + AMP + phosphate + diphosphate + H(+)</text>
        <dbReference type="Rhea" id="RHEA:55636"/>
        <dbReference type="Rhea" id="RHEA-COMP:14247"/>
        <dbReference type="Rhea" id="RHEA-COMP:14392"/>
        <dbReference type="ChEBI" id="CHEBI:15377"/>
        <dbReference type="ChEBI" id="CHEBI:15378"/>
        <dbReference type="ChEBI" id="CHEBI:30616"/>
        <dbReference type="ChEBI" id="CHEBI:33019"/>
        <dbReference type="ChEBI" id="CHEBI:43474"/>
        <dbReference type="ChEBI" id="CHEBI:58228"/>
        <dbReference type="ChEBI" id="CHEBI:76913"/>
        <dbReference type="ChEBI" id="CHEBI:139126"/>
        <dbReference type="ChEBI" id="CHEBI:456215"/>
    </reaction>
</comment>
<evidence type="ECO:0000256" key="8">
    <source>
        <dbReference type="PIRNR" id="PIRNR006256"/>
    </source>
</evidence>
<dbReference type="InterPro" id="IPR043129">
    <property type="entry name" value="ATPase_NBD"/>
</dbReference>
<dbReference type="SUPFAM" id="SSF55821">
    <property type="entry name" value="YrdC/RibB"/>
    <property type="match status" value="1"/>
</dbReference>
<evidence type="ECO:0000259" key="11">
    <source>
        <dbReference type="PROSITE" id="PS51163"/>
    </source>
</evidence>
<dbReference type="PIRSF" id="PIRSF006256">
    <property type="entry name" value="CMPcnvr_hdrg_mat"/>
    <property type="match status" value="1"/>
</dbReference>
<dbReference type="PROSITE" id="PS51160">
    <property type="entry name" value="ACYLPHOSPHATASE_3"/>
    <property type="match status" value="1"/>
</dbReference>
<dbReference type="InterPro" id="IPR001792">
    <property type="entry name" value="Acylphosphatase-like_dom"/>
</dbReference>
<keyword evidence="5" id="KW-0863">Zinc-finger</keyword>
<dbReference type="AlphaFoldDB" id="A0A0M7AVT2"/>
<evidence type="ECO:0000256" key="1">
    <source>
        <dbReference type="ARBA" id="ARBA00004711"/>
    </source>
</evidence>
<dbReference type="GO" id="GO:0051604">
    <property type="term" value="P:protein maturation"/>
    <property type="evidence" value="ECO:0007669"/>
    <property type="project" value="TreeGrafter"/>
</dbReference>
<dbReference type="InterPro" id="IPR006070">
    <property type="entry name" value="Sua5-like_dom"/>
</dbReference>
<dbReference type="EC" id="6.2.-.-" evidence="8"/>
<dbReference type="Proteomes" id="UP000049983">
    <property type="component" value="Unassembled WGS sequence"/>
</dbReference>
<dbReference type="InterPro" id="IPR004421">
    <property type="entry name" value="Carbamoyltransferase_HypF"/>
</dbReference>
<dbReference type="InterPro" id="IPR055128">
    <property type="entry name" value="HypF_C_2"/>
</dbReference>
<evidence type="ECO:0000256" key="3">
    <source>
        <dbReference type="ARBA" id="ARBA00022598"/>
    </source>
</evidence>
<feature type="active site" evidence="9">
    <location>
        <position position="53"/>
    </location>
</feature>
<dbReference type="Pfam" id="PF17788">
    <property type="entry name" value="HypF_C"/>
    <property type="match status" value="1"/>
</dbReference>
<dbReference type="GO" id="GO:0016743">
    <property type="term" value="F:carboxyl- or carbamoyltransferase activity"/>
    <property type="evidence" value="ECO:0007669"/>
    <property type="project" value="UniProtKB-UniRule"/>
</dbReference>
<evidence type="ECO:0000259" key="10">
    <source>
        <dbReference type="PROSITE" id="PS51160"/>
    </source>
</evidence>
<keyword evidence="13" id="KW-1185">Reference proteome</keyword>
<evidence type="ECO:0000313" key="12">
    <source>
        <dbReference type="EMBL" id="CTQ79278.1"/>
    </source>
</evidence>
<dbReference type="PROSITE" id="PS00150">
    <property type="entry name" value="ACYLPHOSPHATASE_1"/>
    <property type="match status" value="1"/>
</dbReference>
<dbReference type="GO" id="GO:0008270">
    <property type="term" value="F:zinc ion binding"/>
    <property type="evidence" value="ECO:0007669"/>
    <property type="project" value="UniProtKB-KW"/>
</dbReference>
<keyword evidence="9" id="KW-0378">Hydrolase</keyword>
<evidence type="ECO:0000256" key="7">
    <source>
        <dbReference type="ARBA" id="ARBA00048220"/>
    </source>
</evidence>
<dbReference type="InterPro" id="IPR011125">
    <property type="entry name" value="Znf_HypF"/>
</dbReference>
<evidence type="ECO:0000313" key="13">
    <source>
        <dbReference type="Proteomes" id="UP000049983"/>
    </source>
</evidence>
<comment type="function">
    <text evidence="8">Involved in the maturation of [NiFe] hydrogenases. Along with HypE, it catalyzes the synthesis of the CN ligands of the active site iron of [NiFe]-hydrogenases. HypF functions as a carbamoyl transferase using carbamoylphosphate as a substrate and transferring the carboxamido moiety in an ATP-dependent reaction to the thiolate of the C-terminal cysteine of HypE yielding a protein-S-carboxamide.</text>
</comment>